<name>A0A7W7YKY3_9BACT</name>
<dbReference type="PRINTS" id="PR00313">
    <property type="entry name" value="CABNDNGRPT"/>
</dbReference>
<reference evidence="1 2" key="1">
    <citation type="submission" date="2020-08" db="EMBL/GenBank/DDBJ databases">
        <title>Genomic Encyclopedia of Type Strains, Phase IV (KMG-IV): sequencing the most valuable type-strain genomes for metagenomic binning, comparative biology and taxonomic classification.</title>
        <authorList>
            <person name="Goeker M."/>
        </authorList>
    </citation>
    <scope>NUCLEOTIDE SEQUENCE [LARGE SCALE GENOMIC DNA]</scope>
    <source>
        <strain evidence="1 2">DSM 12251</strain>
    </source>
</reference>
<protein>
    <submittedName>
        <fullName evidence="1">Uncharacterized protein</fullName>
    </submittedName>
</protein>
<dbReference type="EMBL" id="JACHIF010000004">
    <property type="protein sequence ID" value="MBB5038110.1"/>
    <property type="molecule type" value="Genomic_DNA"/>
</dbReference>
<dbReference type="RefSeq" id="WP_184208618.1">
    <property type="nucleotide sequence ID" value="NZ_JACHIF010000004.1"/>
</dbReference>
<evidence type="ECO:0000313" key="2">
    <source>
        <dbReference type="Proteomes" id="UP000534294"/>
    </source>
</evidence>
<evidence type="ECO:0000313" key="1">
    <source>
        <dbReference type="EMBL" id="MBB5038110.1"/>
    </source>
</evidence>
<organism evidence="1 2">
    <name type="scientific">Prosthecobacter dejongeii</name>
    <dbReference type="NCBI Taxonomy" id="48465"/>
    <lineage>
        <taxon>Bacteria</taxon>
        <taxon>Pseudomonadati</taxon>
        <taxon>Verrucomicrobiota</taxon>
        <taxon>Verrucomicrobiia</taxon>
        <taxon>Verrucomicrobiales</taxon>
        <taxon>Verrucomicrobiaceae</taxon>
        <taxon>Prosthecobacter</taxon>
    </lineage>
</organism>
<dbReference type="Proteomes" id="UP000534294">
    <property type="component" value="Unassembled WGS sequence"/>
</dbReference>
<comment type="caution">
    <text evidence="1">The sequence shown here is derived from an EMBL/GenBank/DDBJ whole genome shotgun (WGS) entry which is preliminary data.</text>
</comment>
<accession>A0A7W7YKY3</accession>
<gene>
    <name evidence="1" type="ORF">HNQ64_002368</name>
</gene>
<sequence length="571" mass="58969">MKNFTSSSVLETLESRLAPAGLVTLNLTAAGALTVTGDVDHNDFVITESGDQWTISALTDGATATRFSLNGGAEATSLTFDAPLSVKAVLGAGDDEMILDGVLLPGTLNVNTGDGDDILDLTSTTLGGTVTVLMGNGGDYFTAGGDLFFGKGLSVNLGNGANTFEVNATALTSNGNISALAGGTAFEGQEFLFKTGIGQVNGALTLRTTTNSFTDFEIGDSLTDSLTVTKAMTLQSLAGTDNVTLRGDLNVGGLLALRVGNGTNTVITTNLDELASRGFTYTGGTGTDDFLLEAREVIIEGNFAFSAGAGTNKLDIFTSEYFGASGALTYTGGIGQDDLILDGPEVYVGGIVTMNASSGTNSFGLNALAASVGGVRYTGGTGEDIVDIGQFEGDSNLITVRGSVSISTGAGDSEVMVRNGDIYGNLSVITTAGLGFVDTVQFLESDFRGNVSVSLRGNADSDVFVRDSIFDRNVTVATGNGVDYVQFDTDTEVSSIYSVFDGYVRVLLGNGDDVFLAGANPSVETVGNDFNSYIDVDGGAGYDIAYFMDSVAYNNAFNGPLPWTYRVEDYA</sequence>
<keyword evidence="2" id="KW-1185">Reference proteome</keyword>
<proteinExistence type="predicted"/>
<dbReference type="AlphaFoldDB" id="A0A7W7YKY3"/>